<organism evidence="2 3">
    <name type="scientific">Glycomyces buryatensis</name>
    <dbReference type="NCBI Taxonomy" id="2570927"/>
    <lineage>
        <taxon>Bacteria</taxon>
        <taxon>Bacillati</taxon>
        <taxon>Actinomycetota</taxon>
        <taxon>Actinomycetes</taxon>
        <taxon>Glycomycetales</taxon>
        <taxon>Glycomycetaceae</taxon>
        <taxon>Glycomyces</taxon>
    </lineage>
</organism>
<dbReference type="AlphaFoldDB" id="A0A4S8QJH7"/>
<evidence type="ECO:0000313" key="3">
    <source>
        <dbReference type="Proteomes" id="UP000308760"/>
    </source>
</evidence>
<name>A0A4S8QJH7_9ACTN</name>
<reference evidence="3" key="1">
    <citation type="submission" date="2019-04" db="EMBL/GenBank/DDBJ databases">
        <title>Nocardioides xinjiangensis sp. nov.</title>
        <authorList>
            <person name="Liu S."/>
        </authorList>
    </citation>
    <scope>NUCLEOTIDE SEQUENCE [LARGE SCALE GENOMIC DNA]</scope>
    <source>
        <strain evidence="3">18</strain>
    </source>
</reference>
<sequence>MTLLGSFDFHGMTIEVSRTVGELTGAEALWLRRVDAAPTVTVAVVRDGDVAVTNNMDFRTGSPRSVELERALRAFLAEQGGPAHPGELLGAPRRGRHRP</sequence>
<keyword evidence="3" id="KW-1185">Reference proteome</keyword>
<proteinExistence type="predicted"/>
<dbReference type="RefSeq" id="WP_136534502.1">
    <property type="nucleotide sequence ID" value="NZ_STGY01000042.1"/>
</dbReference>
<evidence type="ECO:0000313" key="2">
    <source>
        <dbReference type="EMBL" id="THV41539.1"/>
    </source>
</evidence>
<protein>
    <submittedName>
        <fullName evidence="2">Uncharacterized protein</fullName>
    </submittedName>
</protein>
<accession>A0A4S8QJH7</accession>
<feature type="region of interest" description="Disordered" evidence="1">
    <location>
        <begin position="78"/>
        <end position="99"/>
    </location>
</feature>
<reference evidence="2 3" key="2">
    <citation type="submission" date="2019-05" db="EMBL/GenBank/DDBJ databases">
        <title>Glycomyces buryatensis sp. nov.</title>
        <authorList>
            <person name="Nikitina E."/>
        </authorList>
    </citation>
    <scope>NUCLEOTIDE SEQUENCE [LARGE SCALE GENOMIC DNA]</scope>
    <source>
        <strain evidence="2 3">18</strain>
    </source>
</reference>
<dbReference type="Proteomes" id="UP000308760">
    <property type="component" value="Unassembled WGS sequence"/>
</dbReference>
<evidence type="ECO:0000256" key="1">
    <source>
        <dbReference type="SAM" id="MobiDB-lite"/>
    </source>
</evidence>
<dbReference type="EMBL" id="STGY01000042">
    <property type="protein sequence ID" value="THV41539.1"/>
    <property type="molecule type" value="Genomic_DNA"/>
</dbReference>
<comment type="caution">
    <text evidence="2">The sequence shown here is derived from an EMBL/GenBank/DDBJ whole genome shotgun (WGS) entry which is preliminary data.</text>
</comment>
<gene>
    <name evidence="2" type="ORF">FAB82_10545</name>
</gene>